<dbReference type="Proteomes" id="UP000646579">
    <property type="component" value="Unassembled WGS sequence"/>
</dbReference>
<dbReference type="SUPFAM" id="SSF53448">
    <property type="entry name" value="Nucleotide-diphospho-sugar transferases"/>
    <property type="match status" value="1"/>
</dbReference>
<dbReference type="RefSeq" id="WP_189424977.1">
    <property type="nucleotide sequence ID" value="NZ_BMZE01000002.1"/>
</dbReference>
<organism evidence="4 5">
    <name type="scientific">Devosia pacifica</name>
    <dbReference type="NCBI Taxonomy" id="1335967"/>
    <lineage>
        <taxon>Bacteria</taxon>
        <taxon>Pseudomonadati</taxon>
        <taxon>Pseudomonadota</taxon>
        <taxon>Alphaproteobacteria</taxon>
        <taxon>Hyphomicrobiales</taxon>
        <taxon>Devosiaceae</taxon>
        <taxon>Devosia</taxon>
    </lineage>
</organism>
<sequence>MSFAARFPSTMLLAAGLGTRLRPLTNETPKPLVPLAGKPLIEHVIAAFRAEGAETFVVNTHYRAAQIKTHFAARDNVVVIEEDVLLGTGGGVRNALPALESEHIFIANTDAVWPLGNDRPLTRMQARHEDNRSAMTLLCAHPARATGFSRSHDFCLDPRGRVTRDSGLPVIYAGIALARRSLFEEMAPGPASLFPLMERALEEDQLSGVLLDAPWHHVGDPHGLALAEAAFS</sequence>
<keyword evidence="5" id="KW-1185">Reference proteome</keyword>
<dbReference type="PANTHER" id="PTHR43584:SF8">
    <property type="entry name" value="N-ACETYLMURAMATE ALPHA-1-PHOSPHATE URIDYLYLTRANSFERASE"/>
    <property type="match status" value="1"/>
</dbReference>
<reference evidence="4" key="1">
    <citation type="journal article" date="2014" name="Int. J. Syst. Evol. Microbiol.">
        <title>Complete genome sequence of Corynebacterium casei LMG S-19264T (=DSM 44701T), isolated from a smear-ripened cheese.</title>
        <authorList>
            <consortium name="US DOE Joint Genome Institute (JGI-PGF)"/>
            <person name="Walter F."/>
            <person name="Albersmeier A."/>
            <person name="Kalinowski J."/>
            <person name="Ruckert C."/>
        </authorList>
    </citation>
    <scope>NUCLEOTIDE SEQUENCE</scope>
    <source>
        <strain evidence="4">KCTC 32437</strain>
    </source>
</reference>
<dbReference type="InterPro" id="IPR005835">
    <property type="entry name" value="NTP_transferase_dom"/>
</dbReference>
<dbReference type="CDD" id="cd06422">
    <property type="entry name" value="NTP_transferase_like_1"/>
    <property type="match status" value="1"/>
</dbReference>
<evidence type="ECO:0000256" key="1">
    <source>
        <dbReference type="ARBA" id="ARBA00022679"/>
    </source>
</evidence>
<evidence type="ECO:0000313" key="5">
    <source>
        <dbReference type="Proteomes" id="UP000646579"/>
    </source>
</evidence>
<comment type="caution">
    <text evidence="4">The sequence shown here is derived from an EMBL/GenBank/DDBJ whole genome shotgun (WGS) entry which is preliminary data.</text>
</comment>
<evidence type="ECO:0000313" key="4">
    <source>
        <dbReference type="EMBL" id="GHA21170.1"/>
    </source>
</evidence>
<feature type="domain" description="Nucleotidyl transferase" evidence="3">
    <location>
        <begin position="10"/>
        <end position="140"/>
    </location>
</feature>
<dbReference type="InterPro" id="IPR029044">
    <property type="entry name" value="Nucleotide-diphossugar_trans"/>
</dbReference>
<accession>A0A918S576</accession>
<dbReference type="PANTHER" id="PTHR43584">
    <property type="entry name" value="NUCLEOTIDYL TRANSFERASE"/>
    <property type="match status" value="1"/>
</dbReference>
<dbReference type="Pfam" id="PF00483">
    <property type="entry name" value="NTP_transferase"/>
    <property type="match status" value="1"/>
</dbReference>
<evidence type="ECO:0000256" key="2">
    <source>
        <dbReference type="ARBA" id="ARBA00022695"/>
    </source>
</evidence>
<gene>
    <name evidence="4" type="primary">galF</name>
    <name evidence="4" type="ORF">GCM10007989_15470</name>
</gene>
<keyword evidence="2 4" id="KW-0548">Nucleotidyltransferase</keyword>
<keyword evidence="1" id="KW-0808">Transferase</keyword>
<protein>
    <submittedName>
        <fullName evidence="4">Mannose-1-phosphate guanylyltransferase</fullName>
    </submittedName>
</protein>
<dbReference type="Gene3D" id="3.90.550.10">
    <property type="entry name" value="Spore Coat Polysaccharide Biosynthesis Protein SpsA, Chain A"/>
    <property type="match status" value="1"/>
</dbReference>
<dbReference type="GO" id="GO:0016779">
    <property type="term" value="F:nucleotidyltransferase activity"/>
    <property type="evidence" value="ECO:0007669"/>
    <property type="project" value="UniProtKB-KW"/>
</dbReference>
<reference evidence="4" key="2">
    <citation type="submission" date="2020-09" db="EMBL/GenBank/DDBJ databases">
        <authorList>
            <person name="Sun Q."/>
            <person name="Kim S."/>
        </authorList>
    </citation>
    <scope>NUCLEOTIDE SEQUENCE</scope>
    <source>
        <strain evidence="4">KCTC 32437</strain>
    </source>
</reference>
<dbReference type="InterPro" id="IPR050065">
    <property type="entry name" value="GlmU-like"/>
</dbReference>
<proteinExistence type="predicted"/>
<evidence type="ECO:0000259" key="3">
    <source>
        <dbReference type="Pfam" id="PF00483"/>
    </source>
</evidence>
<dbReference type="AlphaFoldDB" id="A0A918S576"/>
<dbReference type="EMBL" id="BMZE01000002">
    <property type="protein sequence ID" value="GHA21170.1"/>
    <property type="molecule type" value="Genomic_DNA"/>
</dbReference>
<name>A0A918S576_9HYPH</name>